<sequence>MDPFFGFPVKKCVTFVAAFLFLSYMWNLTQSVFLVIAGAMTIGKSECPSLESDTIREEGESLLVWGIILLLFALLGLYFSIILWQAAAENDPEKCCHWMISAVIILAFNFLYVLTNLINGNHVSMLYDVMDVIFSSWSIEVVNTFWEKLLAQQNQFQFSNPFNSNDQFTYRHIYIHRSQVVNYTISQGLLPRGN</sequence>
<evidence type="ECO:0000313" key="2">
    <source>
        <dbReference type="EMBL" id="OXA55775.1"/>
    </source>
</evidence>
<protein>
    <submittedName>
        <fullName evidence="2">Uncharacterized protein</fullName>
    </submittedName>
</protein>
<feature type="transmembrane region" description="Helical" evidence="1">
    <location>
        <begin position="62"/>
        <end position="84"/>
    </location>
</feature>
<name>A0A226EDX3_FOLCA</name>
<dbReference type="EMBL" id="LNIX01000004">
    <property type="protein sequence ID" value="OXA55775.1"/>
    <property type="molecule type" value="Genomic_DNA"/>
</dbReference>
<accession>A0A226EDX3</accession>
<feature type="transmembrane region" description="Helical" evidence="1">
    <location>
        <begin position="96"/>
        <end position="114"/>
    </location>
</feature>
<keyword evidence="1" id="KW-0472">Membrane</keyword>
<dbReference type="AlphaFoldDB" id="A0A226EDX3"/>
<comment type="caution">
    <text evidence="2">The sequence shown here is derived from an EMBL/GenBank/DDBJ whole genome shotgun (WGS) entry which is preliminary data.</text>
</comment>
<keyword evidence="1" id="KW-1133">Transmembrane helix</keyword>
<reference evidence="2 3" key="1">
    <citation type="submission" date="2015-12" db="EMBL/GenBank/DDBJ databases">
        <title>The genome of Folsomia candida.</title>
        <authorList>
            <person name="Faddeeva A."/>
            <person name="Derks M.F."/>
            <person name="Anvar Y."/>
            <person name="Smit S."/>
            <person name="Van Straalen N."/>
            <person name="Roelofs D."/>
        </authorList>
    </citation>
    <scope>NUCLEOTIDE SEQUENCE [LARGE SCALE GENOMIC DNA]</scope>
    <source>
        <strain evidence="2 3">VU population</strain>
        <tissue evidence="2">Whole body</tissue>
    </source>
</reference>
<feature type="transmembrane region" description="Helical" evidence="1">
    <location>
        <begin position="12"/>
        <end position="42"/>
    </location>
</feature>
<organism evidence="2 3">
    <name type="scientific">Folsomia candida</name>
    <name type="common">Springtail</name>
    <dbReference type="NCBI Taxonomy" id="158441"/>
    <lineage>
        <taxon>Eukaryota</taxon>
        <taxon>Metazoa</taxon>
        <taxon>Ecdysozoa</taxon>
        <taxon>Arthropoda</taxon>
        <taxon>Hexapoda</taxon>
        <taxon>Collembola</taxon>
        <taxon>Entomobryomorpha</taxon>
        <taxon>Isotomoidea</taxon>
        <taxon>Isotomidae</taxon>
        <taxon>Proisotominae</taxon>
        <taxon>Folsomia</taxon>
    </lineage>
</organism>
<dbReference type="Proteomes" id="UP000198287">
    <property type="component" value="Unassembled WGS sequence"/>
</dbReference>
<keyword evidence="1" id="KW-0812">Transmembrane</keyword>
<evidence type="ECO:0000256" key="1">
    <source>
        <dbReference type="SAM" id="Phobius"/>
    </source>
</evidence>
<evidence type="ECO:0000313" key="3">
    <source>
        <dbReference type="Proteomes" id="UP000198287"/>
    </source>
</evidence>
<keyword evidence="3" id="KW-1185">Reference proteome</keyword>
<gene>
    <name evidence="2" type="ORF">Fcan01_09953</name>
</gene>
<proteinExistence type="predicted"/>